<keyword evidence="5" id="KW-1185">Reference proteome</keyword>
<name>A0ABX7TJV8_STRCY</name>
<evidence type="ECO:0000313" key="4">
    <source>
        <dbReference type="EMBL" id="QTD95848.1"/>
    </source>
</evidence>
<gene>
    <name evidence="4" type="ORF">S1361_00755</name>
</gene>
<dbReference type="Gene3D" id="2.130.10.10">
    <property type="entry name" value="YVTN repeat-like/Quinoprotein amine dehydrogenase"/>
    <property type="match status" value="1"/>
</dbReference>
<evidence type="ECO:0000256" key="2">
    <source>
        <dbReference type="SAM" id="SignalP"/>
    </source>
</evidence>
<dbReference type="Pfam" id="PF13360">
    <property type="entry name" value="PQQ_2"/>
    <property type="match status" value="1"/>
</dbReference>
<reference evidence="4 5" key="1">
    <citation type="submission" date="2021-03" db="EMBL/GenBank/DDBJ databases">
        <title>Complete genome sequence of Streptomyces cyanogenus S136, producer of anticancer angucycline landomycin A.</title>
        <authorList>
            <person name="Hrab P."/>
            <person name="Ruckert C."/>
            <person name="Busche T."/>
            <person name="Ostash I."/>
            <person name="Kalinowski J."/>
            <person name="Fedorenko V."/>
            <person name="Yushchuk O."/>
            <person name="Ostash B."/>
        </authorList>
    </citation>
    <scope>NUCLEOTIDE SEQUENCE [LARGE SCALE GENOMIC DNA]</scope>
    <source>
        <strain evidence="4 5">S136</strain>
    </source>
</reference>
<feature type="chain" id="PRO_5046562952" evidence="2">
    <location>
        <begin position="33"/>
        <end position="436"/>
    </location>
</feature>
<evidence type="ECO:0000313" key="5">
    <source>
        <dbReference type="Proteomes" id="UP000663908"/>
    </source>
</evidence>
<dbReference type="InterPro" id="IPR011047">
    <property type="entry name" value="Quinoprotein_ADH-like_sf"/>
</dbReference>
<dbReference type="Proteomes" id="UP000663908">
    <property type="component" value="Chromosome"/>
</dbReference>
<feature type="domain" description="Pyrrolo-quinoline quinone repeat" evidence="3">
    <location>
        <begin position="176"/>
        <end position="407"/>
    </location>
</feature>
<dbReference type="SUPFAM" id="SSF50998">
    <property type="entry name" value="Quinoprotein alcohol dehydrogenase-like"/>
    <property type="match status" value="1"/>
</dbReference>
<proteinExistence type="predicted"/>
<dbReference type="EMBL" id="CP071839">
    <property type="protein sequence ID" value="QTD95848.1"/>
    <property type="molecule type" value="Genomic_DNA"/>
</dbReference>
<sequence>MSLGGVRNTRFTRRTATAAVVISLFAGTSACGGGTQPHPQGSANTQHQQQQQQQHKAYDPATKFASNGAPLPEAVLLDVQDSTTKTIAPPHVSLLGNVAWAATSQGLLAIDAETGKTRATFKPQGQSTEYYNGIGNTRVDIVAPQVVKVSGHNLVTQSFGVTVPGKGTTPAHSAIEVVAADADSVRLTWRHVVELPKEFADSSESSFKTAVMGVDGTTAVVSVKDGDQVGVVAIDLAAGKAVWGDPHLKPVEVTAGRVIGLRSTGSWSPESLQARAVRDGSTAWSKATESGTAVAAGPGLLLVQGLKAKPFGNVTAVVPASGKELGFKVPSGHGVPGQCQFDQQSVVVCASGDSEAFAMDSHTGKVLWALPDSSGRVAPRVTGAWRGLVYGQTEQNGPVVLDARTGKDKVTSPGAAPYWTDGRYAVTDKAIVPVQG</sequence>
<dbReference type="RefSeq" id="WP_208029930.1">
    <property type="nucleotide sequence ID" value="NZ_CP071839.1"/>
</dbReference>
<dbReference type="InterPro" id="IPR015943">
    <property type="entry name" value="WD40/YVTN_repeat-like_dom_sf"/>
</dbReference>
<feature type="compositionally biased region" description="Low complexity" evidence="1">
    <location>
        <begin position="46"/>
        <end position="55"/>
    </location>
</feature>
<dbReference type="PROSITE" id="PS51257">
    <property type="entry name" value="PROKAR_LIPOPROTEIN"/>
    <property type="match status" value="1"/>
</dbReference>
<accession>A0ABX7TJV8</accession>
<evidence type="ECO:0000256" key="1">
    <source>
        <dbReference type="SAM" id="MobiDB-lite"/>
    </source>
</evidence>
<organism evidence="4 5">
    <name type="scientific">Streptomyces cyanogenus</name>
    <dbReference type="NCBI Taxonomy" id="80860"/>
    <lineage>
        <taxon>Bacteria</taxon>
        <taxon>Bacillati</taxon>
        <taxon>Actinomycetota</taxon>
        <taxon>Actinomycetes</taxon>
        <taxon>Kitasatosporales</taxon>
        <taxon>Streptomycetaceae</taxon>
        <taxon>Streptomyces</taxon>
    </lineage>
</organism>
<keyword evidence="2" id="KW-0732">Signal</keyword>
<evidence type="ECO:0000259" key="3">
    <source>
        <dbReference type="Pfam" id="PF13360"/>
    </source>
</evidence>
<protein>
    <submittedName>
        <fullName evidence="4">PQQ enzyme repeat protein</fullName>
    </submittedName>
</protein>
<dbReference type="Gene3D" id="2.40.10.480">
    <property type="match status" value="1"/>
</dbReference>
<feature type="region of interest" description="Disordered" evidence="1">
    <location>
        <begin position="32"/>
        <end position="65"/>
    </location>
</feature>
<feature type="signal peptide" evidence="2">
    <location>
        <begin position="1"/>
        <end position="32"/>
    </location>
</feature>
<dbReference type="InterPro" id="IPR002372">
    <property type="entry name" value="PQQ_rpt_dom"/>
</dbReference>